<feature type="coiled-coil region" evidence="8">
    <location>
        <begin position="17"/>
        <end position="44"/>
    </location>
</feature>
<keyword evidence="4" id="KW-0808">Transferase</keyword>
<dbReference type="PANTHER" id="PTHR43775:SF51">
    <property type="entry name" value="INACTIVE PHENOLPHTHIOCEROL SYNTHESIS POLYKETIDE SYNTHASE TYPE I PKS1-RELATED"/>
    <property type="match status" value="1"/>
</dbReference>
<evidence type="ECO:0000256" key="1">
    <source>
        <dbReference type="ARBA" id="ARBA00001957"/>
    </source>
</evidence>
<dbReference type="Gene3D" id="3.40.50.720">
    <property type="entry name" value="NAD(P)-binding Rossmann-like Domain"/>
    <property type="match status" value="1"/>
</dbReference>
<dbReference type="InterPro" id="IPR001227">
    <property type="entry name" value="Ac_transferase_dom_sf"/>
</dbReference>
<dbReference type="SUPFAM" id="SSF47336">
    <property type="entry name" value="ACP-like"/>
    <property type="match status" value="1"/>
</dbReference>
<evidence type="ECO:0000313" key="11">
    <source>
        <dbReference type="EMBL" id="QRF06475.1"/>
    </source>
</evidence>
<protein>
    <submittedName>
        <fullName evidence="11">SDR family NAD(P)-dependent oxidoreductase</fullName>
    </submittedName>
</protein>
<dbReference type="InterPro" id="IPR016036">
    <property type="entry name" value="Malonyl_transacylase_ACP-bd"/>
</dbReference>
<organism evidence="11 12">
    <name type="scientific">Streptomyces koyangensis</name>
    <dbReference type="NCBI Taxonomy" id="188770"/>
    <lineage>
        <taxon>Bacteria</taxon>
        <taxon>Bacillati</taxon>
        <taxon>Actinomycetota</taxon>
        <taxon>Actinomycetes</taxon>
        <taxon>Kitasatosporales</taxon>
        <taxon>Streptomycetaceae</taxon>
        <taxon>Streptomyces</taxon>
        <taxon>Streptomyces aurantiacus group</taxon>
    </lineage>
</organism>
<dbReference type="InterPro" id="IPR016035">
    <property type="entry name" value="Acyl_Trfase/lysoPLipase"/>
</dbReference>
<evidence type="ECO:0000256" key="4">
    <source>
        <dbReference type="ARBA" id="ARBA00022679"/>
    </source>
</evidence>
<dbReference type="SMART" id="SM00823">
    <property type="entry name" value="PKS_PP"/>
    <property type="match status" value="1"/>
</dbReference>
<dbReference type="InterPro" id="IPR041618">
    <property type="entry name" value="PKS_DE"/>
</dbReference>
<dbReference type="Pfam" id="PF08659">
    <property type="entry name" value="KR"/>
    <property type="match status" value="1"/>
</dbReference>
<keyword evidence="5" id="KW-0045">Antibiotic biosynthesis</keyword>
<dbReference type="SMART" id="SM00822">
    <property type="entry name" value="PKS_KR"/>
    <property type="match status" value="1"/>
</dbReference>
<dbReference type="InterPro" id="IPR015083">
    <property type="entry name" value="NorB/c/GfsB-D-like_docking"/>
</dbReference>
<dbReference type="SUPFAM" id="SSF51735">
    <property type="entry name" value="NAD(P)-binding Rossmann-fold domains"/>
    <property type="match status" value="2"/>
</dbReference>
<dbReference type="SMART" id="SM01294">
    <property type="entry name" value="PKS_PP_betabranch"/>
    <property type="match status" value="1"/>
</dbReference>
<evidence type="ECO:0000256" key="7">
    <source>
        <dbReference type="ARBA" id="ARBA00023315"/>
    </source>
</evidence>
<dbReference type="PROSITE" id="PS00012">
    <property type="entry name" value="PHOSPHOPANTETHEINE"/>
    <property type="match status" value="1"/>
</dbReference>
<dbReference type="Pfam" id="PF00109">
    <property type="entry name" value="ketoacyl-synt"/>
    <property type="match status" value="1"/>
</dbReference>
<dbReference type="Pfam" id="PF00550">
    <property type="entry name" value="PP-binding"/>
    <property type="match status" value="1"/>
</dbReference>
<dbReference type="NCBIfam" id="NF045894">
    <property type="entry name" value="PKS_plus_SDR"/>
    <property type="match status" value="1"/>
</dbReference>
<dbReference type="InterPro" id="IPR050091">
    <property type="entry name" value="PKS_NRPS_Biosynth_Enz"/>
</dbReference>
<dbReference type="SMART" id="SM00827">
    <property type="entry name" value="PKS_AT"/>
    <property type="match status" value="1"/>
</dbReference>
<dbReference type="InterPro" id="IPR036736">
    <property type="entry name" value="ACP-like_sf"/>
</dbReference>
<reference evidence="11 12" key="1">
    <citation type="submission" date="2020-03" db="EMBL/GenBank/DDBJ databases">
        <title>Genome mining and metabolic profiling illuminate the polycyclic tetramate macrolactams from Streptomyces koyangensis SCSIO 5802.</title>
        <authorList>
            <person name="Ding W."/>
        </authorList>
    </citation>
    <scope>NUCLEOTIDE SEQUENCE [LARGE SCALE GENOMIC DNA]</scope>
    <source>
        <strain evidence="11 12">SCSIO 5802</strain>
        <plasmid evidence="11 12">unnamed</plasmid>
    </source>
</reference>
<dbReference type="InterPro" id="IPR032821">
    <property type="entry name" value="PKS_assoc"/>
</dbReference>
<dbReference type="InterPro" id="IPR036291">
    <property type="entry name" value="NAD(P)-bd_dom_sf"/>
</dbReference>
<evidence type="ECO:0000256" key="8">
    <source>
        <dbReference type="SAM" id="Coils"/>
    </source>
</evidence>
<dbReference type="InterPro" id="IPR020806">
    <property type="entry name" value="PKS_PP-bd"/>
</dbReference>
<dbReference type="PROSITE" id="PS52004">
    <property type="entry name" value="KS3_2"/>
    <property type="match status" value="1"/>
</dbReference>
<dbReference type="Proteomes" id="UP000596311">
    <property type="component" value="Plasmid unnamed"/>
</dbReference>
<dbReference type="InterPro" id="IPR009081">
    <property type="entry name" value="PP-bd_ACP"/>
</dbReference>
<dbReference type="InterPro" id="IPR020841">
    <property type="entry name" value="PKS_Beta-ketoAc_synthase_dom"/>
</dbReference>
<dbReference type="PROSITE" id="PS50075">
    <property type="entry name" value="CARRIER"/>
    <property type="match status" value="1"/>
</dbReference>
<dbReference type="Gene3D" id="1.10.1200.10">
    <property type="entry name" value="ACP-like"/>
    <property type="match status" value="1"/>
</dbReference>
<dbReference type="SUPFAM" id="SSF55048">
    <property type="entry name" value="Probable ACP-binding domain of malonyl-CoA ACP transacylase"/>
    <property type="match status" value="1"/>
</dbReference>
<dbReference type="InterPro" id="IPR013968">
    <property type="entry name" value="PKS_KR"/>
</dbReference>
<keyword evidence="11" id="KW-0614">Plasmid</keyword>
<dbReference type="Pfam" id="PF08990">
    <property type="entry name" value="Docking"/>
    <property type="match status" value="1"/>
</dbReference>
<dbReference type="RefSeq" id="WP_318787693.1">
    <property type="nucleotide sequence ID" value="NZ_CP049946.1"/>
</dbReference>
<dbReference type="InterPro" id="IPR014030">
    <property type="entry name" value="Ketoacyl_synth_N"/>
</dbReference>
<keyword evidence="8" id="KW-0175">Coiled coil</keyword>
<evidence type="ECO:0000259" key="9">
    <source>
        <dbReference type="PROSITE" id="PS50075"/>
    </source>
</evidence>
<dbReference type="PANTHER" id="PTHR43775">
    <property type="entry name" value="FATTY ACID SYNTHASE"/>
    <property type="match status" value="1"/>
</dbReference>
<dbReference type="CDD" id="cd00833">
    <property type="entry name" value="PKS"/>
    <property type="match status" value="1"/>
</dbReference>
<dbReference type="SMART" id="SM00825">
    <property type="entry name" value="PKS_KS"/>
    <property type="match status" value="1"/>
</dbReference>
<dbReference type="EMBL" id="CP049946">
    <property type="protein sequence ID" value="QRF06475.1"/>
    <property type="molecule type" value="Genomic_DNA"/>
</dbReference>
<dbReference type="Pfam" id="PF00698">
    <property type="entry name" value="Acyl_transf_1"/>
    <property type="match status" value="1"/>
</dbReference>
<keyword evidence="12" id="KW-1185">Reference proteome</keyword>
<evidence type="ECO:0000256" key="2">
    <source>
        <dbReference type="ARBA" id="ARBA00022450"/>
    </source>
</evidence>
<accession>A0ABX7EPW2</accession>
<dbReference type="PROSITE" id="PS00606">
    <property type="entry name" value="KS3_1"/>
    <property type="match status" value="1"/>
</dbReference>
<evidence type="ECO:0000313" key="12">
    <source>
        <dbReference type="Proteomes" id="UP000596311"/>
    </source>
</evidence>
<dbReference type="InterPro" id="IPR014031">
    <property type="entry name" value="Ketoacyl_synth_C"/>
</dbReference>
<keyword evidence="6" id="KW-0511">Multifunctional enzyme</keyword>
<name>A0ABX7EPW2_9ACTN</name>
<dbReference type="InterPro" id="IPR006162">
    <property type="entry name" value="Ppantetheine_attach_site"/>
</dbReference>
<dbReference type="CDD" id="cd08952">
    <property type="entry name" value="KR_1_SDR_x"/>
    <property type="match status" value="1"/>
</dbReference>
<dbReference type="InterPro" id="IPR057326">
    <property type="entry name" value="KR_dom"/>
</dbReference>
<dbReference type="Gene3D" id="3.40.47.10">
    <property type="match status" value="1"/>
</dbReference>
<geneLocation type="plasmid" evidence="11 12">
    <name>unnamed</name>
</geneLocation>
<keyword evidence="3" id="KW-0597">Phosphoprotein</keyword>
<dbReference type="Gene3D" id="3.30.70.3290">
    <property type="match status" value="1"/>
</dbReference>
<dbReference type="Pfam" id="PF02801">
    <property type="entry name" value="Ketoacyl-synt_C"/>
    <property type="match status" value="1"/>
</dbReference>
<dbReference type="SUPFAM" id="SSF52151">
    <property type="entry name" value="FabD/lysophospholipase-like"/>
    <property type="match status" value="1"/>
</dbReference>
<comment type="cofactor">
    <cofactor evidence="1">
        <name>pantetheine 4'-phosphate</name>
        <dbReference type="ChEBI" id="CHEBI:47942"/>
    </cofactor>
</comment>
<dbReference type="InterPro" id="IPR014043">
    <property type="entry name" value="Acyl_transferase_dom"/>
</dbReference>
<evidence type="ECO:0000259" key="10">
    <source>
        <dbReference type="PROSITE" id="PS52004"/>
    </source>
</evidence>
<gene>
    <name evidence="11" type="ORF">G9U55_30475</name>
</gene>
<dbReference type="Gene3D" id="6.10.140.1830">
    <property type="match status" value="1"/>
</dbReference>
<feature type="domain" description="Carrier" evidence="9">
    <location>
        <begin position="1416"/>
        <end position="1491"/>
    </location>
</feature>
<dbReference type="InterPro" id="IPR018201">
    <property type="entry name" value="Ketoacyl_synth_AS"/>
</dbReference>
<evidence type="ECO:0000256" key="5">
    <source>
        <dbReference type="ARBA" id="ARBA00023194"/>
    </source>
</evidence>
<dbReference type="InterPro" id="IPR016039">
    <property type="entry name" value="Thiolase-like"/>
</dbReference>
<dbReference type="Pfam" id="PF18369">
    <property type="entry name" value="PKS_DE"/>
    <property type="match status" value="1"/>
</dbReference>
<evidence type="ECO:0000256" key="3">
    <source>
        <dbReference type="ARBA" id="ARBA00022553"/>
    </source>
</evidence>
<proteinExistence type="predicted"/>
<feature type="domain" description="Ketosynthase family 3 (KS3)" evidence="10">
    <location>
        <begin position="46"/>
        <end position="458"/>
    </location>
</feature>
<dbReference type="Pfam" id="PF16197">
    <property type="entry name" value="KAsynt_C_assoc"/>
    <property type="match status" value="1"/>
</dbReference>
<keyword evidence="7" id="KW-0012">Acyltransferase</keyword>
<keyword evidence="2" id="KW-0596">Phosphopantetheine</keyword>
<dbReference type="SUPFAM" id="SSF53901">
    <property type="entry name" value="Thiolase-like"/>
    <property type="match status" value="1"/>
</dbReference>
<evidence type="ECO:0000256" key="6">
    <source>
        <dbReference type="ARBA" id="ARBA00023268"/>
    </source>
</evidence>
<dbReference type="Gene3D" id="3.40.366.10">
    <property type="entry name" value="Malonyl-Coenzyme A Acyl Carrier Protein, domain 2"/>
    <property type="match status" value="1"/>
</dbReference>
<sequence length="1577" mass="162024">MTDTDTDTDRAGAPGGQEKLLAYLKRATAELRDANRRVRDLEERAAEPVAVIGMACRYPGGVRSPEDLWELVASGTDALGPLPADRGWGALDVSAEARGGFLHEAGDFDAALFGISPREAAATDPQQRLLLEASWEAVERAGIDVRTLRGSRTGVFAGAMYHDYPSVIDPAALDGYLGTANAGSVLSGRVSYTFGLQGPAVSVDTACSSSLVALHLAAQALRAGECGLALAGGVTVMSAPTMFAGFGFEEGSAADGRCKSFAAAADGTGWGEGVGVLLLERLSDARRNGHRVLAVVRGSAVNQDGASSGLTAPNGPAQQRVIRSALATAGLAPSDVDAVEAHGTGTTLGDPIEAQALLATYGQDRTGPLYLGSVKSNLGHTQAAAGVAGVIKMVQAMRHGELPRTLHVDAPTPQVDWSAGAVELLTEARAWPETGRPRRAAVSSFGVSGTNAHVILEAPPAEEPSELRPAPPGPRPFLVSGRTAAALRAQAARLLEPATTHDPADLAHSLATCRTALEHRAAVVGGDREELLAGLRALAAGEPSARVVSGTVRAGATVFLFSGQGAQRAGMGRELYEAFPVFAEAFDAVCARVDLDRPLRDVVFGEDGEALDRTGYAQPALFAVEVALFRLVESWGLTPDVLVGHSVGELAAAHVAGVLSLDDACALVSARGRLMDALPEGGAMLAVERAEDRLDLPEGVDLAAVNGPTSVTLSGDAEAIGALEERLRAEGVRVKRLAVSHAFHSRLMEPMLAEFATAAKALTYHPPTIPLAATAPGDMATPDYWVDQIRRPVRFADALASLADVRVFLELGPDATLSALVPYLAGDTPALPAQRAGSDGVRALFAAVAGAHAHGADVDWAAVLGHLGGRAVDLPTYAFQHQRYWPLPAPGARGGAGGPGADDAFWSTVGRGDAEALAGLLGVDGEADRERLGAVLPVLAGWHGRSRARDLRYREEWCPVALPADPVLLGTWLVLAHPEHEETAAECAEAIRRCGGTPHLELVDPAGPAAALREAAEAGQPWAGVLSLLGLDEERAVSGGLAAVQALAGTGTRLWCVTRGVAALPGEAPPRAGGHALWALGRVAALEHPMLWGGLIDLPPGPVPRTALAAVLTGVSGEDQVALRDTPLVRRLAPAPPVTAAPWRPRGTVLVTGGTGALGAHVARWAARNGAERLVLAGRRGPAAPGAAELVAELAELGARADVVACDLADREAVAALLAAHPPHAVVHAAGVGGLGTLAELTDDDLTAARAGKADGAGHLDALCGDDLDAFVLFGSVAATWGGAGQAAYAAANARLDALALGRAARGAAATSVAWGAWRGEGMAGGAEDELARRGVLAMDPEVALHALADAVADTAPTVTVAGVDWPAFARAFASARPSPLLAGLTGEATGGNEPPQEAGDLRAELLTLPPYDRLDTAVDLVRAQAALVLGHAHRGEVEPDRAFRDLGFDSLTAVEMRNRLNAATGLPLTATVVFDHPTPAELAAHLLEECGLADDGTDTAGTEGQDTAAADGERRVRAALAEVPLSRLREAGLLDPLLRLAGEEPDDAGTGTAHRVDELDGEALLSLVAAADDGEN</sequence>